<sequence length="51" mass="5891">MTQYKILTKKLFKKEDAFLDTMNSEARNGWKVISVGYNEGHISKVVLEKSN</sequence>
<gene>
    <name evidence="1" type="ORF">RM519_05625</name>
</gene>
<comment type="caution">
    <text evidence="1">The sequence shown here is derived from an EMBL/GenBank/DDBJ whole genome shotgun (WGS) entry which is preliminary data.</text>
</comment>
<proteinExistence type="predicted"/>
<keyword evidence="2" id="KW-1185">Reference proteome</keyword>
<evidence type="ECO:0000313" key="2">
    <source>
        <dbReference type="Proteomes" id="UP001252186"/>
    </source>
</evidence>
<protein>
    <recommendedName>
        <fullName evidence="3">DUF4177 domain-containing protein</fullName>
    </recommendedName>
</protein>
<accession>A0ABU2Y4Z0</accession>
<evidence type="ECO:0000313" key="1">
    <source>
        <dbReference type="EMBL" id="MDT0552719.1"/>
    </source>
</evidence>
<name>A0ABU2Y4Z0_9FLAO</name>
<dbReference type="RefSeq" id="WP_311592647.1">
    <property type="nucleotide sequence ID" value="NZ_JAVRHV010000002.1"/>
</dbReference>
<reference evidence="1 2" key="1">
    <citation type="submission" date="2023-09" db="EMBL/GenBank/DDBJ databases">
        <authorList>
            <person name="Rey-Velasco X."/>
        </authorList>
    </citation>
    <scope>NUCLEOTIDE SEQUENCE [LARGE SCALE GENOMIC DNA]</scope>
    <source>
        <strain evidence="1 2">P050</strain>
    </source>
</reference>
<dbReference type="EMBL" id="JAVRHV010000002">
    <property type="protein sequence ID" value="MDT0552719.1"/>
    <property type="molecule type" value="Genomic_DNA"/>
</dbReference>
<dbReference type="Proteomes" id="UP001252186">
    <property type="component" value="Unassembled WGS sequence"/>
</dbReference>
<organism evidence="1 2">
    <name type="scientific">Urechidicola vernalis</name>
    <dbReference type="NCBI Taxonomy" id="3075600"/>
    <lineage>
        <taxon>Bacteria</taxon>
        <taxon>Pseudomonadati</taxon>
        <taxon>Bacteroidota</taxon>
        <taxon>Flavobacteriia</taxon>
        <taxon>Flavobacteriales</taxon>
        <taxon>Flavobacteriaceae</taxon>
        <taxon>Urechidicola</taxon>
    </lineage>
</organism>
<evidence type="ECO:0008006" key="3">
    <source>
        <dbReference type="Google" id="ProtNLM"/>
    </source>
</evidence>